<dbReference type="Proteomes" id="UP000073492">
    <property type="component" value="Unassembled WGS sequence"/>
</dbReference>
<dbReference type="Pfam" id="PF12296">
    <property type="entry name" value="HsbA"/>
    <property type="match status" value="1"/>
</dbReference>
<name>A0A139IFI3_9PEZI</name>
<keyword evidence="2" id="KW-1185">Reference proteome</keyword>
<dbReference type="GO" id="GO:0005576">
    <property type="term" value="C:extracellular region"/>
    <property type="evidence" value="ECO:0007669"/>
    <property type="project" value="TreeGrafter"/>
</dbReference>
<dbReference type="PANTHER" id="PTHR38123:SF5">
    <property type="entry name" value="CELL WALL GALACTOMANNOPROTEIN"/>
    <property type="match status" value="1"/>
</dbReference>
<comment type="caution">
    <text evidence="1">The sequence shown here is derived from an EMBL/GenBank/DDBJ whole genome shotgun (WGS) entry which is preliminary data.</text>
</comment>
<dbReference type="InterPro" id="IPR021054">
    <property type="entry name" value="Cell_wall_mannoprotein_1"/>
</dbReference>
<reference evidence="1 2" key="1">
    <citation type="submission" date="2015-07" db="EMBL/GenBank/DDBJ databases">
        <title>Comparative genomics of the Sigatoka disease complex on banana suggests a link between parallel evolutionary changes in Pseudocercospora fijiensis and Pseudocercospora eumusae and increased virulence on the banana host.</title>
        <authorList>
            <person name="Chang T.-C."/>
            <person name="Salvucci A."/>
            <person name="Crous P.W."/>
            <person name="Stergiopoulos I."/>
        </authorList>
    </citation>
    <scope>NUCLEOTIDE SEQUENCE [LARGE SCALE GENOMIC DNA]</scope>
    <source>
        <strain evidence="1 2">CBS 116634</strain>
    </source>
</reference>
<dbReference type="EMBL" id="LFZO01000118">
    <property type="protein sequence ID" value="KXT13404.1"/>
    <property type="molecule type" value="Genomic_DNA"/>
</dbReference>
<organism evidence="1 2">
    <name type="scientific">Pseudocercospora musae</name>
    <dbReference type="NCBI Taxonomy" id="113226"/>
    <lineage>
        <taxon>Eukaryota</taxon>
        <taxon>Fungi</taxon>
        <taxon>Dikarya</taxon>
        <taxon>Ascomycota</taxon>
        <taxon>Pezizomycotina</taxon>
        <taxon>Dothideomycetes</taxon>
        <taxon>Dothideomycetidae</taxon>
        <taxon>Mycosphaerellales</taxon>
        <taxon>Mycosphaerellaceae</taxon>
        <taxon>Pseudocercospora</taxon>
    </lineage>
</organism>
<protein>
    <recommendedName>
        <fullName evidence="3">Hydrophobic surface binding protein</fullName>
    </recommendedName>
</protein>
<dbReference type="EMBL" id="LFZO01000118">
    <property type="protein sequence ID" value="KXT13405.1"/>
    <property type="molecule type" value="Genomic_DNA"/>
</dbReference>
<evidence type="ECO:0000313" key="2">
    <source>
        <dbReference type="Proteomes" id="UP000073492"/>
    </source>
</evidence>
<dbReference type="Gene3D" id="1.20.1280.140">
    <property type="match status" value="1"/>
</dbReference>
<dbReference type="OrthoDB" id="2422134at2759"/>
<evidence type="ECO:0008006" key="3">
    <source>
        <dbReference type="Google" id="ProtNLM"/>
    </source>
</evidence>
<sequence length="212" mass="22666">MMQVDVDQLSLRDNNMARKSIAAHHNVGTMPPLRALFSFLLATLAVASPAPLENRQALITAQTINQDVLNIHAGVQSLRKHVATYDGSLPSETPLVGDFTAIHLANRKGFADADLRQTPFTVEESTGIVQTVIDTVGESIPAAVEETEAKKALFDKNGQSPIIVGALKVLLDDHDTFSAAVSKSLSADQVRAQAVVAKIHNAIQSGIDYFSA</sequence>
<gene>
    <name evidence="1" type="ORF">AC579_9911</name>
</gene>
<dbReference type="PANTHER" id="PTHR38123">
    <property type="entry name" value="CELL WALL SERINE-THREONINE-RICH GALACTOMANNOPROTEIN MP1 (AFU_ORTHOLOGUE AFUA_4G03240)"/>
    <property type="match status" value="1"/>
</dbReference>
<accession>A0A139IFI3</accession>
<evidence type="ECO:0000313" key="1">
    <source>
        <dbReference type="EMBL" id="KXT13405.1"/>
    </source>
</evidence>
<dbReference type="AlphaFoldDB" id="A0A139IFI3"/>
<dbReference type="EMBL" id="LFZO01000118">
    <property type="protein sequence ID" value="KXT13406.1"/>
    <property type="molecule type" value="Genomic_DNA"/>
</dbReference>
<proteinExistence type="predicted"/>